<dbReference type="Proteomes" id="UP001214131">
    <property type="component" value="Chromosome"/>
</dbReference>
<dbReference type="Pfam" id="PF13743">
    <property type="entry name" value="Thioredoxin_5"/>
    <property type="match status" value="1"/>
</dbReference>
<dbReference type="EMBL" id="JADOFV010000001">
    <property type="protein sequence ID" value="MBF7126235.1"/>
    <property type="molecule type" value="Genomic_DNA"/>
</dbReference>
<dbReference type="Proteomes" id="UP000196118">
    <property type="component" value="Chromosome"/>
</dbReference>
<dbReference type="Proteomes" id="UP000743107">
    <property type="component" value="Unassembled WGS sequence"/>
</dbReference>
<evidence type="ECO:0000313" key="1">
    <source>
        <dbReference type="EMBL" id="ARW19469.1"/>
    </source>
</evidence>
<reference evidence="2 6" key="2">
    <citation type="submission" date="2019-10" db="EMBL/GenBank/DDBJ databases">
        <authorList>
            <person name="Irmler S."/>
            <person name="Berthoud H."/>
            <person name="Roetschi A."/>
            <person name="Arias E."/>
            <person name="Shani N."/>
            <person name="Wuethrich D."/>
            <person name="Bruggmann R."/>
        </authorList>
    </citation>
    <scope>NUCLEOTIDE SEQUENCE [LARGE SCALE GENOMIC DNA]</scope>
    <source>
        <strain evidence="2 6">FAM13073</strain>
    </source>
</reference>
<evidence type="ECO:0000313" key="7">
    <source>
        <dbReference type="Proteomes" id="UP000743107"/>
    </source>
</evidence>
<dbReference type="EMBL" id="CP118739">
    <property type="protein sequence ID" value="WEA57122.1"/>
    <property type="molecule type" value="Genomic_DNA"/>
</dbReference>
<reference evidence="6" key="4">
    <citation type="submission" date="2020-03" db="EMBL/GenBank/DDBJ databases">
        <title>SpeciesPrimer: A bioinformatics pipeline dedicated to the design of qPCR primers for the quantification of bacterial species.</title>
        <authorList>
            <person name="Dreier M."/>
            <person name="Berthoud H."/>
            <person name="Shani N."/>
            <person name="Wechsler D."/>
            <person name="Junier P."/>
        </authorList>
    </citation>
    <scope>NUCLEOTIDE SEQUENCE [LARGE SCALE GENOMIC DNA]</scope>
    <source>
        <strain evidence="6">FAM13073</strain>
    </source>
</reference>
<gene>
    <name evidence="2" type="ORF">GBO79_02930</name>
    <name evidence="3" type="ORF">ITQ97_00085</name>
    <name evidence="4" type="ORF">PWB86_08025</name>
    <name evidence="1" type="ORF">S100892_00895</name>
</gene>
<keyword evidence="6" id="KW-1185">Reference proteome</keyword>
<reference evidence="2" key="3">
    <citation type="submission" date="2019-12" db="EMBL/GenBank/DDBJ databases">
        <title>SpeciesPrimer: A bioinformatics pipeline dedicated to the design of qPCR primers for the quantification of bacterial species.</title>
        <authorList>
            <person name="Dreier M."/>
            <person name="Berthoud H."/>
            <person name="Shani N."/>
            <person name="Wechsler D."/>
            <person name="Junier P."/>
        </authorList>
    </citation>
    <scope>NUCLEOTIDE SEQUENCE</scope>
    <source>
        <strain evidence="2">FAM13073</strain>
    </source>
</reference>
<reference evidence="4 8" key="6">
    <citation type="submission" date="2023-02" db="EMBL/GenBank/DDBJ databases">
        <title>Comparative genomics and fermentation flavor characterization of five lactic acid bacteria reveal flavor biosynthesis metabolic pathways in fermented muskmelon puree.</title>
        <authorList>
            <person name="Yuan L."/>
            <person name="Li M."/>
            <person name="Xu X."/>
            <person name="Lao F."/>
            <person name="Wu J."/>
        </authorList>
    </citation>
    <scope>NUCLEOTIDE SEQUENCE [LARGE SCALE GENOMIC DNA]</scope>
    <source>
        <strain evidence="4 8">Ca-4</strain>
    </source>
</reference>
<dbReference type="CDD" id="cd03025">
    <property type="entry name" value="DsbA_FrnE_like"/>
    <property type="match status" value="1"/>
</dbReference>
<dbReference type="AlphaFoldDB" id="A0A0Q0U2E5"/>
<dbReference type="EMBL" id="WENB01000001">
    <property type="protein sequence ID" value="KAF0415293.1"/>
    <property type="molecule type" value="Genomic_DNA"/>
</dbReference>
<dbReference type="Proteomes" id="UP000472573">
    <property type="component" value="Unassembled WGS sequence"/>
</dbReference>
<reference evidence="3" key="5">
    <citation type="submission" date="2020-11" db="EMBL/GenBank/DDBJ databases">
        <title>Antibiotic susceptibility profiles of Pediococcus pentosaceus from various origins and their implications for the safety assessment of strains with food-technology applications.</title>
        <authorList>
            <person name="Shani N."/>
            <person name="Oberhaensli S."/>
            <person name="Arias E."/>
        </authorList>
    </citation>
    <scope>NUCLEOTIDE SEQUENCE</scope>
    <source>
        <strain evidence="3">FAM 19164</strain>
    </source>
</reference>
<reference evidence="1 5" key="1">
    <citation type="submission" date="2017-05" db="EMBL/GenBank/DDBJ databases">
        <title>Genome sequence of Pediococcus pentosaceus strain SRCM100892.</title>
        <authorList>
            <person name="Cho S.H."/>
        </authorList>
    </citation>
    <scope>NUCLEOTIDE SEQUENCE [LARGE SCALE GENOMIC DNA]</scope>
    <source>
        <strain evidence="1 5">SRCM100892</strain>
    </source>
</reference>
<evidence type="ECO:0000313" key="3">
    <source>
        <dbReference type="EMBL" id="MBF7126235.1"/>
    </source>
</evidence>
<name>A0A0Q0U2E5_PEDPE</name>
<protein>
    <submittedName>
        <fullName evidence="4">ClpXP adapter SpxH family protein</fullName>
    </submittedName>
    <submittedName>
        <fullName evidence="3">DsbA family protein</fullName>
    </submittedName>
</protein>
<accession>A0A8G1E859</accession>
<dbReference type="EMBL" id="CP021474">
    <property type="protein sequence ID" value="ARW19469.1"/>
    <property type="molecule type" value="Genomic_DNA"/>
</dbReference>
<evidence type="ECO:0000313" key="5">
    <source>
        <dbReference type="Proteomes" id="UP000196118"/>
    </source>
</evidence>
<dbReference type="GeneID" id="33062050"/>
<dbReference type="Gene3D" id="3.40.30.10">
    <property type="entry name" value="Glutaredoxin"/>
    <property type="match status" value="1"/>
</dbReference>
<dbReference type="OMA" id="QKLANQW"/>
<dbReference type="InterPro" id="IPR036249">
    <property type="entry name" value="Thioredoxin-like_sf"/>
</dbReference>
<evidence type="ECO:0000313" key="6">
    <source>
        <dbReference type="Proteomes" id="UP000472573"/>
    </source>
</evidence>
<proteinExistence type="predicted"/>
<evidence type="ECO:0000313" key="8">
    <source>
        <dbReference type="Proteomes" id="UP001214131"/>
    </source>
</evidence>
<accession>A0A0Q0U2E5</accession>
<evidence type="ECO:0000313" key="2">
    <source>
        <dbReference type="EMBL" id="KAF0415293.1"/>
    </source>
</evidence>
<evidence type="ECO:0000313" key="4">
    <source>
        <dbReference type="EMBL" id="WEA57122.1"/>
    </source>
</evidence>
<dbReference type="SUPFAM" id="SSF52833">
    <property type="entry name" value="Thioredoxin-like"/>
    <property type="match status" value="1"/>
</dbReference>
<sequence length="198" mass="23060">MLETYLFITPWGDECFNCEKETIRYFKYAEEKVDFKIITVLNMNVVLKFIKRNQLKDANYNELFNRMYLTSLDYKAASYQGKAKGRAFLMAMQNAIIDNNVPYSFELGSTIARQAGLDTAMFEEDRQSKMTQEDFKRDQKLAHEMGAEDIPAAVIFNLKDEECGVLMDHYDYQTLASVCQLKMIQKTQPKKLFTPKTL</sequence>
<organism evidence="3 7">
    <name type="scientific">Pediococcus pentosaceus</name>
    <dbReference type="NCBI Taxonomy" id="1255"/>
    <lineage>
        <taxon>Bacteria</taxon>
        <taxon>Bacillati</taxon>
        <taxon>Bacillota</taxon>
        <taxon>Bacilli</taxon>
        <taxon>Lactobacillales</taxon>
        <taxon>Lactobacillaceae</taxon>
        <taxon>Pediococcus</taxon>
    </lineage>
</organism>
<dbReference type="RefSeq" id="WP_002833510.1">
    <property type="nucleotide sequence ID" value="NZ_BJZY01000009.1"/>
</dbReference>